<dbReference type="Proteomes" id="UP000249402">
    <property type="component" value="Unassembled WGS sequence"/>
</dbReference>
<proteinExistence type="inferred from homology"/>
<protein>
    <submittedName>
        <fullName evidence="6">Acetyl-CoA synthetase-like protein</fullName>
    </submittedName>
</protein>
<evidence type="ECO:0000256" key="2">
    <source>
        <dbReference type="ARBA" id="ARBA00022553"/>
    </source>
</evidence>
<dbReference type="PROSITE" id="PS00455">
    <property type="entry name" value="AMP_BINDING"/>
    <property type="match status" value="1"/>
</dbReference>
<dbReference type="InterPro" id="IPR042099">
    <property type="entry name" value="ANL_N_sf"/>
</dbReference>
<evidence type="ECO:0000256" key="4">
    <source>
        <dbReference type="ARBA" id="ARBA00029454"/>
    </source>
</evidence>
<dbReference type="NCBIfam" id="TIGR01733">
    <property type="entry name" value="AA-adenyl-dom"/>
    <property type="match status" value="1"/>
</dbReference>
<keyword evidence="1" id="KW-0596">Phosphopantetheine</keyword>
<dbReference type="SUPFAM" id="SSF47336">
    <property type="entry name" value="ACP-like"/>
    <property type="match status" value="1"/>
</dbReference>
<dbReference type="SUPFAM" id="SSF56801">
    <property type="entry name" value="Acetyl-CoA synthetase-like"/>
    <property type="match status" value="1"/>
</dbReference>
<dbReference type="GO" id="GO:0031177">
    <property type="term" value="F:phosphopantetheine binding"/>
    <property type="evidence" value="ECO:0007669"/>
    <property type="project" value="TreeGrafter"/>
</dbReference>
<dbReference type="InterPro" id="IPR009081">
    <property type="entry name" value="PP-bd_ACP"/>
</dbReference>
<dbReference type="GeneID" id="37220341"/>
<dbReference type="EMBL" id="KZ824426">
    <property type="protein sequence ID" value="RAL03939.1"/>
    <property type="molecule type" value="Genomic_DNA"/>
</dbReference>
<dbReference type="InterPro" id="IPR006162">
    <property type="entry name" value="Ppantetheine_attach_site"/>
</dbReference>
<name>A0A395H8N8_9EURO</name>
<dbReference type="Gene3D" id="1.10.1200.10">
    <property type="entry name" value="ACP-like"/>
    <property type="match status" value="1"/>
</dbReference>
<dbReference type="Gene3D" id="3.30.559.30">
    <property type="entry name" value="Nonribosomal peptide synthetase, condensation domain"/>
    <property type="match status" value="1"/>
</dbReference>
<dbReference type="VEuPathDB" id="FungiDB:BO80DRAFT_348864"/>
<dbReference type="OrthoDB" id="416786at2759"/>
<keyword evidence="7" id="KW-1185">Reference proteome</keyword>
<dbReference type="AlphaFoldDB" id="A0A395H8N8"/>
<dbReference type="GO" id="GO:0016874">
    <property type="term" value="F:ligase activity"/>
    <property type="evidence" value="ECO:0007669"/>
    <property type="project" value="UniProtKB-KW"/>
</dbReference>
<dbReference type="SUPFAM" id="SSF52777">
    <property type="entry name" value="CoA-dependent acyltransferases"/>
    <property type="match status" value="1"/>
</dbReference>
<gene>
    <name evidence="6" type="ORF">BO80DRAFT_348864</name>
</gene>
<comment type="similarity">
    <text evidence="4">Belongs to the NRP synthetase family.</text>
</comment>
<dbReference type="PROSITE" id="PS50075">
    <property type="entry name" value="CARRIER"/>
    <property type="match status" value="1"/>
</dbReference>
<dbReference type="InterPro" id="IPR010071">
    <property type="entry name" value="AA_adenyl_dom"/>
</dbReference>
<dbReference type="PANTHER" id="PTHR45527">
    <property type="entry name" value="NONRIBOSOMAL PEPTIDE SYNTHETASE"/>
    <property type="match status" value="1"/>
</dbReference>
<dbReference type="GO" id="GO:0043041">
    <property type="term" value="P:amino acid activation for nonribosomal peptide biosynthetic process"/>
    <property type="evidence" value="ECO:0007669"/>
    <property type="project" value="TreeGrafter"/>
</dbReference>
<dbReference type="FunFam" id="1.10.1200.10:FF:000005">
    <property type="entry name" value="Nonribosomal peptide synthetase 1"/>
    <property type="match status" value="1"/>
</dbReference>
<dbReference type="Gene3D" id="3.30.300.30">
    <property type="match status" value="1"/>
</dbReference>
<dbReference type="PANTHER" id="PTHR45527:SF16">
    <property type="entry name" value="NONRIBOSOMAL PEPTIDE SYNTHASE ATNA-RELATED"/>
    <property type="match status" value="1"/>
</dbReference>
<evidence type="ECO:0000313" key="6">
    <source>
        <dbReference type="EMBL" id="RAL03939.1"/>
    </source>
</evidence>
<feature type="non-terminal residue" evidence="6">
    <location>
        <position position="850"/>
    </location>
</feature>
<dbReference type="InterPro" id="IPR036736">
    <property type="entry name" value="ACP-like_sf"/>
</dbReference>
<dbReference type="InterPro" id="IPR045851">
    <property type="entry name" value="AMP-bd_C_sf"/>
</dbReference>
<evidence type="ECO:0000259" key="5">
    <source>
        <dbReference type="PROSITE" id="PS50075"/>
    </source>
</evidence>
<keyword evidence="3" id="KW-0436">Ligase</keyword>
<dbReference type="InterPro" id="IPR020845">
    <property type="entry name" value="AMP-binding_CS"/>
</dbReference>
<dbReference type="STRING" id="1448316.A0A395H8N8"/>
<evidence type="ECO:0000313" key="7">
    <source>
        <dbReference type="Proteomes" id="UP000249402"/>
    </source>
</evidence>
<sequence>MGDVSFVDILDSLEPSVVFTQNTTQTEEVDWRKISLESTFDGSLLVKTCQDHSVLIDKTLQALWAVTLSAFTNRDDVCAGYISATTSLIFQCSIEASQSVFDLAERVQNWKVDLAPLSKQVIGQPTVSQPCFDTALHVVDSLDGTFQQSEKLWKHNISAVKMFVRIQPSEGTISAVYQAPHVSSFIAYNMVACFSAAIHSLLQNPRSSLGELNLIGPEATQRLAQWNGQPLPSVNACVHDVIHNRAITHPDSPAICSWDGNFTYRELDQLSSTLAARLRSFGVGRESIVPFCFQKSAWAVIAMLATLKAGAASVALSPEFLPAHLNHILRETNAALCLVDTSSIDYLTQAGVTIMTVEPGLLENDPDDSTTPLETNITSKDMAFIQYTSGTTGVPKGVVLEHGPFLTSMIAQHQAVHIGPESRVLQFASYIFDASLLEMFATLTAGGCLCISSEQRRFNDLGKAIQEMGVNWIFMTPLFAQTLRPEDLEGVRTMLLGGECPSQSVIDLLRPKLELLNGYGPSEGSICCSINNLSRADCPDRENIGHATPNNHLWVVSPWNPDRLAPLGSIGELMIQGPSLARGYLQNDEATKRSFIAPSWLKDLCPTRPHRAYRTGDLVKYNADGSLNFLGRSDSQVKITGRRVELKSIEVHLAHSVPAGISTAVEAIRLQNGQTQRTLLVAFYWPSGAKGEDRPDEQLQPLPPTAETNSIIEKVDADLRTQIAAYTVPTFYLPLPFMPLNLSGKLDRRRLKSLVSDLADDQLGLYAAGAAVKQKPRNELEEQLQRLWAEVLGVETEAVGTHDNFYRLGGESVTAVALSAMARDHGLPLLPTDILAQPELAAQAATLQEK</sequence>
<dbReference type="GO" id="GO:0044550">
    <property type="term" value="P:secondary metabolite biosynthetic process"/>
    <property type="evidence" value="ECO:0007669"/>
    <property type="project" value="TreeGrafter"/>
</dbReference>
<reference evidence="6 7" key="1">
    <citation type="submission" date="2018-02" db="EMBL/GenBank/DDBJ databases">
        <title>The genomes of Aspergillus section Nigri reveals drivers in fungal speciation.</title>
        <authorList>
            <consortium name="DOE Joint Genome Institute"/>
            <person name="Vesth T.C."/>
            <person name="Nybo J."/>
            <person name="Theobald S."/>
            <person name="Brandl J."/>
            <person name="Frisvad J.C."/>
            <person name="Nielsen K.F."/>
            <person name="Lyhne E.K."/>
            <person name="Kogle M.E."/>
            <person name="Kuo A."/>
            <person name="Riley R."/>
            <person name="Clum A."/>
            <person name="Nolan M."/>
            <person name="Lipzen A."/>
            <person name="Salamov A."/>
            <person name="Henrissat B."/>
            <person name="Wiebenga A."/>
            <person name="De vries R.P."/>
            <person name="Grigoriev I.V."/>
            <person name="Mortensen U.H."/>
            <person name="Andersen M.R."/>
            <person name="Baker S.E."/>
        </authorList>
    </citation>
    <scope>NUCLEOTIDE SEQUENCE [LARGE SCALE GENOMIC DNA]</scope>
    <source>
        <strain evidence="6 7">CBS 121593</strain>
    </source>
</reference>
<dbReference type="CDD" id="cd05918">
    <property type="entry name" value="A_NRPS_SidN3_like"/>
    <property type="match status" value="1"/>
</dbReference>
<keyword evidence="2" id="KW-0597">Phosphoprotein</keyword>
<organism evidence="6 7">
    <name type="scientific">Aspergillus ibericus CBS 121593</name>
    <dbReference type="NCBI Taxonomy" id="1448316"/>
    <lineage>
        <taxon>Eukaryota</taxon>
        <taxon>Fungi</taxon>
        <taxon>Dikarya</taxon>
        <taxon>Ascomycota</taxon>
        <taxon>Pezizomycotina</taxon>
        <taxon>Eurotiomycetes</taxon>
        <taxon>Eurotiomycetidae</taxon>
        <taxon>Eurotiales</taxon>
        <taxon>Aspergillaceae</taxon>
        <taxon>Aspergillus</taxon>
        <taxon>Aspergillus subgen. Circumdati</taxon>
    </lineage>
</organism>
<evidence type="ECO:0000256" key="1">
    <source>
        <dbReference type="ARBA" id="ARBA00022450"/>
    </source>
</evidence>
<dbReference type="Gene3D" id="3.40.50.12780">
    <property type="entry name" value="N-terminal domain of ligase-like"/>
    <property type="match status" value="1"/>
</dbReference>
<dbReference type="InterPro" id="IPR000873">
    <property type="entry name" value="AMP-dep_synth/lig_dom"/>
</dbReference>
<dbReference type="Pfam" id="PF00501">
    <property type="entry name" value="AMP-binding"/>
    <property type="match status" value="1"/>
</dbReference>
<accession>A0A395H8N8</accession>
<evidence type="ECO:0000256" key="3">
    <source>
        <dbReference type="ARBA" id="ARBA00022598"/>
    </source>
</evidence>
<dbReference type="GO" id="GO:0005737">
    <property type="term" value="C:cytoplasm"/>
    <property type="evidence" value="ECO:0007669"/>
    <property type="project" value="TreeGrafter"/>
</dbReference>
<feature type="domain" description="Carrier" evidence="5">
    <location>
        <begin position="775"/>
        <end position="850"/>
    </location>
</feature>
<dbReference type="RefSeq" id="XP_025578266.1">
    <property type="nucleotide sequence ID" value="XM_025715476.1"/>
</dbReference>
<dbReference type="Pfam" id="PF00550">
    <property type="entry name" value="PP-binding"/>
    <property type="match status" value="1"/>
</dbReference>
<dbReference type="PROSITE" id="PS00012">
    <property type="entry name" value="PHOSPHOPANTETHEINE"/>
    <property type="match status" value="1"/>
</dbReference>